<name>A0A915L9D8_ROMCU</name>
<dbReference type="AlphaFoldDB" id="A0A915L9D8"/>
<organism evidence="1 2">
    <name type="scientific">Romanomermis culicivorax</name>
    <name type="common">Nematode worm</name>
    <dbReference type="NCBI Taxonomy" id="13658"/>
    <lineage>
        <taxon>Eukaryota</taxon>
        <taxon>Metazoa</taxon>
        <taxon>Ecdysozoa</taxon>
        <taxon>Nematoda</taxon>
        <taxon>Enoplea</taxon>
        <taxon>Dorylaimia</taxon>
        <taxon>Mermithida</taxon>
        <taxon>Mermithoidea</taxon>
        <taxon>Mermithidae</taxon>
        <taxon>Romanomermis</taxon>
    </lineage>
</organism>
<evidence type="ECO:0000313" key="2">
    <source>
        <dbReference type="WBParaSite" id="nRc.2.0.1.t46371-RA"/>
    </source>
</evidence>
<accession>A0A915L9D8</accession>
<dbReference type="Proteomes" id="UP000887565">
    <property type="component" value="Unplaced"/>
</dbReference>
<dbReference type="WBParaSite" id="nRc.2.0.1.t46371-RA">
    <property type="protein sequence ID" value="nRc.2.0.1.t46371-RA"/>
    <property type="gene ID" value="nRc.2.0.1.g46371"/>
</dbReference>
<evidence type="ECO:0000313" key="1">
    <source>
        <dbReference type="Proteomes" id="UP000887565"/>
    </source>
</evidence>
<keyword evidence="1" id="KW-1185">Reference proteome</keyword>
<sequence length="237" mass="27171">MAATTDPQTNKRLTIAAMQNRNIKQMLDEFTSNWGDVRQRVIEQQDAQLTRISGSKHYSVVTASSSFTLGMTEKSLRIAIGLLQTSSIFEKLFINKIDQKCKFYQDSAFTFKDDVLTYTKLSYMAYDPSNTDRFAMASVQYGVKLRDIAADIKRFLTCISDFHGKENSCVLPERWTKEMWSSFESWTEEAAAVVFMANNQQRYVEIQSHLRDIGSYLPNDFLNCPFTNKYDTGADDP</sequence>
<protein>
    <submittedName>
        <fullName evidence="2">Uncharacterized protein</fullName>
    </submittedName>
</protein>
<reference evidence="2" key="1">
    <citation type="submission" date="2022-11" db="UniProtKB">
        <authorList>
            <consortium name="WormBaseParasite"/>
        </authorList>
    </citation>
    <scope>IDENTIFICATION</scope>
</reference>
<proteinExistence type="predicted"/>